<dbReference type="InterPro" id="IPR011990">
    <property type="entry name" value="TPR-like_helical_dom_sf"/>
</dbReference>
<accession>A0ABW3ND49</accession>
<evidence type="ECO:0000313" key="3">
    <source>
        <dbReference type="Proteomes" id="UP001597013"/>
    </source>
</evidence>
<dbReference type="RefSeq" id="WP_386132524.1">
    <property type="nucleotide sequence ID" value="NZ_JBHTJL010000016.1"/>
</dbReference>
<feature type="signal peptide" evidence="1">
    <location>
        <begin position="1"/>
        <end position="22"/>
    </location>
</feature>
<organism evidence="2 3">
    <name type="scientific">Winogradskyella litorisediminis</name>
    <dbReference type="NCBI Taxonomy" id="1156618"/>
    <lineage>
        <taxon>Bacteria</taxon>
        <taxon>Pseudomonadati</taxon>
        <taxon>Bacteroidota</taxon>
        <taxon>Flavobacteriia</taxon>
        <taxon>Flavobacteriales</taxon>
        <taxon>Flavobacteriaceae</taxon>
        <taxon>Winogradskyella</taxon>
    </lineage>
</organism>
<dbReference type="EMBL" id="JBHTJL010000016">
    <property type="protein sequence ID" value="MFD1064256.1"/>
    <property type="molecule type" value="Genomic_DNA"/>
</dbReference>
<proteinExistence type="predicted"/>
<dbReference type="SUPFAM" id="SSF48452">
    <property type="entry name" value="TPR-like"/>
    <property type="match status" value="1"/>
</dbReference>
<keyword evidence="3" id="KW-1185">Reference proteome</keyword>
<evidence type="ECO:0000256" key="1">
    <source>
        <dbReference type="SAM" id="SignalP"/>
    </source>
</evidence>
<dbReference type="Gene3D" id="1.25.40.10">
    <property type="entry name" value="Tetratricopeptide repeat domain"/>
    <property type="match status" value="1"/>
</dbReference>
<dbReference type="Proteomes" id="UP001597013">
    <property type="component" value="Unassembled WGS sequence"/>
</dbReference>
<keyword evidence="1" id="KW-0732">Signal</keyword>
<reference evidence="3" key="1">
    <citation type="journal article" date="2019" name="Int. J. Syst. Evol. Microbiol.">
        <title>The Global Catalogue of Microorganisms (GCM) 10K type strain sequencing project: providing services to taxonomists for standard genome sequencing and annotation.</title>
        <authorList>
            <consortium name="The Broad Institute Genomics Platform"/>
            <consortium name="The Broad Institute Genome Sequencing Center for Infectious Disease"/>
            <person name="Wu L."/>
            <person name="Ma J."/>
        </authorList>
    </citation>
    <scope>NUCLEOTIDE SEQUENCE [LARGE SCALE GENOMIC DNA]</scope>
    <source>
        <strain evidence="3">CCUG 62215</strain>
    </source>
</reference>
<comment type="caution">
    <text evidence="2">The sequence shown here is derived from an EMBL/GenBank/DDBJ whole genome shotgun (WGS) entry which is preliminary data.</text>
</comment>
<protein>
    <submittedName>
        <fullName evidence="2">Tetratricopeptide repeat protein</fullName>
    </submittedName>
</protein>
<feature type="chain" id="PRO_5045418720" evidence="1">
    <location>
        <begin position="23"/>
        <end position="397"/>
    </location>
</feature>
<name>A0ABW3ND49_9FLAO</name>
<sequence>MRFRFFSTILILQLSIFSTAQNKECLCSLVEQSEETVKKIIDLGTEIEESLNQLSTEKFDKNFNTEAFIKNIYKDDSINPNDPFVKGFVEGLSNSAKTLSKNFVEEIEAGSYYNFYNYEYNVPEQAYFMSFRIYSEETGVNYHDYKVCSDGEKLMFNDIYIYLSGEDLSQTFRRILKAAAPKENEKSPLFKKEDGFPILKITSAQKLYQSGLYKSAYNMISKIEGDFANEKFFLILKANIASAYDADIYEKELENFAKLYPNDPTLYMKQIDYYLIKENYNKAIENIDKLMFETDDDFLNLLKANVYLIKQDYKNADSHFAYMIENYPNLAEGYIGLISSFTYQSQFDNAVEIIEKLIAEGFEKAALTEFLESVDEQGDNVLKSLIVSEAYTNWKYN</sequence>
<evidence type="ECO:0000313" key="2">
    <source>
        <dbReference type="EMBL" id="MFD1064256.1"/>
    </source>
</evidence>
<gene>
    <name evidence="2" type="ORF">ACFQ1Q_13450</name>
</gene>